<dbReference type="OrthoDB" id="6293699at2"/>
<accession>A0A5C6Q3J6</accession>
<evidence type="ECO:0008006" key="5">
    <source>
        <dbReference type="Google" id="ProtNLM"/>
    </source>
</evidence>
<dbReference type="Gene3D" id="3.40.50.10600">
    <property type="entry name" value="SpoIIaa-like domains"/>
    <property type="match status" value="1"/>
</dbReference>
<evidence type="ECO:0000313" key="1">
    <source>
        <dbReference type="EMBL" id="TWX57519.1"/>
    </source>
</evidence>
<sequence length="126" mass="14065">MTIEHGDNTIILKDNIIHITLKGSFNEYGAEEVSQKTAAIIKSLNQSNFLILVNLSNLNGATPDAFNISNKFNEWLNGQNMVAKAIVITSQVIKSIDQQWVPSKAAQNIEYFDNEDDALTWLKAQL</sequence>
<dbReference type="InterPro" id="IPR038396">
    <property type="entry name" value="SpoIIAA-like_sf"/>
</dbReference>
<dbReference type="EMBL" id="VOLQ01000045">
    <property type="protein sequence ID" value="TWX63378.1"/>
    <property type="molecule type" value="Genomic_DNA"/>
</dbReference>
<dbReference type="RefSeq" id="WP_146799924.1">
    <property type="nucleotide sequence ID" value="NZ_VOLP01000017.1"/>
</dbReference>
<protein>
    <recommendedName>
        <fullName evidence="5">STAS/SEC14 domain-containing protein</fullName>
    </recommendedName>
</protein>
<evidence type="ECO:0000313" key="3">
    <source>
        <dbReference type="Proteomes" id="UP000321525"/>
    </source>
</evidence>
<organism evidence="2 4">
    <name type="scientific">Colwellia hornerae</name>
    <dbReference type="NCBI Taxonomy" id="89402"/>
    <lineage>
        <taxon>Bacteria</taxon>
        <taxon>Pseudomonadati</taxon>
        <taxon>Pseudomonadota</taxon>
        <taxon>Gammaproteobacteria</taxon>
        <taxon>Alteromonadales</taxon>
        <taxon>Colwelliaceae</taxon>
        <taxon>Colwellia</taxon>
    </lineage>
</organism>
<gene>
    <name evidence="1" type="ORF">ESZ26_13070</name>
    <name evidence="2" type="ORF">ESZ27_16995</name>
</gene>
<dbReference type="Proteomes" id="UP000321525">
    <property type="component" value="Unassembled WGS sequence"/>
</dbReference>
<dbReference type="AlphaFoldDB" id="A0A5C6Q3J6"/>
<comment type="caution">
    <text evidence="2">The sequence shown here is derived from an EMBL/GenBank/DDBJ whole genome shotgun (WGS) entry which is preliminary data.</text>
</comment>
<name>A0A5C6Q3J6_9GAMM</name>
<evidence type="ECO:0000313" key="2">
    <source>
        <dbReference type="EMBL" id="TWX63378.1"/>
    </source>
</evidence>
<dbReference type="InterPro" id="IPR021866">
    <property type="entry name" value="SpoIIAA-like"/>
</dbReference>
<dbReference type="Pfam" id="PF11964">
    <property type="entry name" value="SpoIIAA-like"/>
    <property type="match status" value="1"/>
</dbReference>
<reference evidence="2 4" key="1">
    <citation type="submission" date="2019-07" db="EMBL/GenBank/DDBJ databases">
        <title>Genomes of sea-ice associated Colwellia species.</title>
        <authorList>
            <person name="Bowman J.P."/>
        </authorList>
    </citation>
    <scope>NUCLEOTIDE SEQUENCE [LARGE SCALE GENOMIC DNA]</scope>
    <source>
        <strain evidence="1 3">ACAM 607</strain>
        <strain evidence="2 4">IC036</strain>
    </source>
</reference>
<proteinExistence type="predicted"/>
<dbReference type="InterPro" id="IPR036513">
    <property type="entry name" value="STAS_dom_sf"/>
</dbReference>
<keyword evidence="3" id="KW-1185">Reference proteome</keyword>
<dbReference type="Proteomes" id="UP000321917">
    <property type="component" value="Unassembled WGS sequence"/>
</dbReference>
<dbReference type="SUPFAM" id="SSF52091">
    <property type="entry name" value="SpoIIaa-like"/>
    <property type="match status" value="1"/>
</dbReference>
<dbReference type="EMBL" id="VOLR01000018">
    <property type="protein sequence ID" value="TWX57519.1"/>
    <property type="molecule type" value="Genomic_DNA"/>
</dbReference>
<evidence type="ECO:0000313" key="4">
    <source>
        <dbReference type="Proteomes" id="UP000321917"/>
    </source>
</evidence>